<comment type="caution">
    <text evidence="1">The sequence shown here is derived from an EMBL/GenBank/DDBJ whole genome shotgun (WGS) entry which is preliminary data.</text>
</comment>
<protein>
    <submittedName>
        <fullName evidence="1">Type II-A CRISPR-associated protein Csn2</fullName>
    </submittedName>
</protein>
<evidence type="ECO:0000313" key="2">
    <source>
        <dbReference type="Proteomes" id="UP000785759"/>
    </source>
</evidence>
<dbReference type="AlphaFoldDB" id="A0AAJ5KBL4"/>
<dbReference type="NCBIfam" id="TIGR01866">
    <property type="entry name" value="cas_Csn2"/>
    <property type="match status" value="1"/>
</dbReference>
<dbReference type="InterPro" id="IPR010146">
    <property type="entry name" value="CRISPR-assoc_prot_Csn2-typ"/>
</dbReference>
<dbReference type="Proteomes" id="UP000785759">
    <property type="component" value="Unassembled WGS sequence"/>
</dbReference>
<dbReference type="Gene3D" id="3.40.50.11940">
    <property type="match status" value="1"/>
</dbReference>
<accession>A0AAJ5KBL4</accession>
<proteinExistence type="predicted"/>
<dbReference type="CDD" id="cd12218">
    <property type="entry name" value="Csn2"/>
    <property type="match status" value="1"/>
</dbReference>
<dbReference type="Pfam" id="PF09711">
    <property type="entry name" value="Cas_Csn2"/>
    <property type="match status" value="1"/>
</dbReference>
<dbReference type="EMBL" id="QFDK01000005">
    <property type="protein sequence ID" value="TOZ04550.1"/>
    <property type="molecule type" value="Genomic_DNA"/>
</dbReference>
<gene>
    <name evidence="1" type="primary">csn2</name>
    <name evidence="1" type="ORF">DIS17_06225</name>
</gene>
<organism evidence="1 2">
    <name type="scientific">Levilactobacillus brevis</name>
    <name type="common">Lactobacillus brevis</name>
    <dbReference type="NCBI Taxonomy" id="1580"/>
    <lineage>
        <taxon>Bacteria</taxon>
        <taxon>Bacillati</taxon>
        <taxon>Bacillota</taxon>
        <taxon>Bacilli</taxon>
        <taxon>Lactobacillales</taxon>
        <taxon>Lactobacillaceae</taxon>
        <taxon>Levilactobacillus</taxon>
    </lineage>
</organism>
<reference evidence="1" key="1">
    <citation type="submission" date="2018-05" db="EMBL/GenBank/DDBJ databases">
        <title>Genome Comparison of Lactic Acid Bacteria Isolated from non-Wheat Sourdough.</title>
        <authorList>
            <person name="Rice T."/>
            <person name="Axel C."/>
            <person name="Lynch K.M."/>
            <person name="Benz C."/>
            <person name="Arendt E.K."/>
            <person name="Coffey A."/>
        </authorList>
    </citation>
    <scope>NUCLEOTIDE SEQUENCE</scope>
    <source>
        <strain evidence="1">TR055</strain>
    </source>
</reference>
<sequence length="221" mass="25097">MNLTYYGFRPFKITPGKVVVLATGSPHIYQEIILGLQDRTDTVKLSDDNFTTVTVGKGAQWYGDPLLNVDLNALFQRKLQTRLLKVLADDQTVGLVDGLQSLLSQLLADSYLMDVPLELPETPELAKLIKFSGIQLVPDLRDDVYGILETLVKTLIELNDHRMVVLTNVGHYLQVSQLQSLVRFMANIDLPILLIEFSSTKQSDYFRNCDYHYIDSDFVLW</sequence>
<evidence type="ECO:0000313" key="1">
    <source>
        <dbReference type="EMBL" id="TOZ04550.1"/>
    </source>
</evidence>
<dbReference type="InterPro" id="IPR038600">
    <property type="entry name" value="Csn2_sf"/>
</dbReference>
<name>A0AAJ5KBL4_LEVBR</name>
<dbReference type="RefSeq" id="WP_087716497.1">
    <property type="nucleotide sequence ID" value="NZ_BEWS01000004.1"/>
</dbReference>